<evidence type="ECO:0000256" key="1">
    <source>
        <dbReference type="ARBA" id="ARBA00005695"/>
    </source>
</evidence>
<evidence type="ECO:0000313" key="7">
    <source>
        <dbReference type="Proteomes" id="UP000509667"/>
    </source>
</evidence>
<sequence length="639" mass="70375">MSDNQNHGSNGTPMSRRRVMQLLGATGVAGGLAGCGGQSAVETDTQGDGGSDGSDGSDGGDGGSDTPESTATPEGFESTSMASIQELAYVTNQTLPVLPIMEKLAQSFQATDDWSVPSADSEKMQVYWPTSWLPRTGDWTLKEGADDERLTLAQWAVPADSQYNVWNGTNDGEARRMIFDRFMRYNVATREYHPYVISDWSVEESTLTLSVREGQTWHDGEPVTGTDVANHIKLDLYNSAGGGGIGPYVLPEGDMNAVPDRVQATGEKTVEITLEQPVNEDILLSLLAPTRLRAYDEVYGEYVTALDEAESEEERSTALGELTEFTDAEPVGNGPFQWEDADSQRTLVTKYEDHPDADNINFSEAEYLYKPQNSGRWSSLINGETDGSATLFMPQNQTRRLPDHMQTALVSRHWGMGIVFNHDREPVDDVRVRKAIANVINREAAAGNSAAGTGSKVAVTYPSGLTGEFNDQIEGHWLDGVADEFDTYGRAERRTEEAAELLRDAGYEKQNGTWQKDGEPLELPIKGPAGFSDWVSGVQTIVSHLQDFGIESEPIMQDSATYWGGDYVEGDFKLALQGWASYDHTHPYFHFDWIYRSGDATDYWNVPTEYEAPILHEELRDSETIAPDGYISDLATPQE</sequence>
<evidence type="ECO:0000313" key="6">
    <source>
        <dbReference type="EMBL" id="QLH78045.1"/>
    </source>
</evidence>
<dbReference type="GO" id="GO:0015833">
    <property type="term" value="P:peptide transport"/>
    <property type="evidence" value="ECO:0007669"/>
    <property type="project" value="TreeGrafter"/>
</dbReference>
<feature type="compositionally biased region" description="Polar residues" evidence="4">
    <location>
        <begin position="1"/>
        <end position="13"/>
    </location>
</feature>
<comment type="similarity">
    <text evidence="1">Belongs to the bacterial solute-binding protein 5 family.</text>
</comment>
<feature type="compositionally biased region" description="Polar residues" evidence="4">
    <location>
        <begin position="66"/>
        <end position="76"/>
    </location>
</feature>
<dbReference type="GO" id="GO:1904680">
    <property type="term" value="F:peptide transmembrane transporter activity"/>
    <property type="evidence" value="ECO:0007669"/>
    <property type="project" value="TreeGrafter"/>
</dbReference>
<keyword evidence="3" id="KW-0732">Signal</keyword>
<dbReference type="SUPFAM" id="SSF53850">
    <property type="entry name" value="Periplasmic binding protein-like II"/>
    <property type="match status" value="1"/>
</dbReference>
<dbReference type="PANTHER" id="PTHR30290:SF9">
    <property type="entry name" value="OLIGOPEPTIDE-BINDING PROTEIN APPA"/>
    <property type="match status" value="1"/>
</dbReference>
<evidence type="ECO:0000256" key="3">
    <source>
        <dbReference type="ARBA" id="ARBA00022729"/>
    </source>
</evidence>
<dbReference type="InterPro" id="IPR039424">
    <property type="entry name" value="SBP_5"/>
</dbReference>
<feature type="compositionally biased region" description="Gly residues" evidence="4">
    <location>
        <begin position="47"/>
        <end position="63"/>
    </location>
</feature>
<feature type="region of interest" description="Disordered" evidence="4">
    <location>
        <begin position="1"/>
        <end position="76"/>
    </location>
</feature>
<dbReference type="KEGG" id="hrr:HZS55_12375"/>
<dbReference type="PANTHER" id="PTHR30290">
    <property type="entry name" value="PERIPLASMIC BINDING COMPONENT OF ABC TRANSPORTER"/>
    <property type="match status" value="1"/>
</dbReference>
<organism evidence="6 7">
    <name type="scientific">Halosimplex rubrum</name>
    <dbReference type="NCBI Taxonomy" id="869889"/>
    <lineage>
        <taxon>Archaea</taxon>
        <taxon>Methanobacteriati</taxon>
        <taxon>Methanobacteriota</taxon>
        <taxon>Stenosarchaea group</taxon>
        <taxon>Halobacteria</taxon>
        <taxon>Halobacteriales</taxon>
        <taxon>Haloarculaceae</taxon>
        <taxon>Halosimplex</taxon>
    </lineage>
</organism>
<dbReference type="PROSITE" id="PS51318">
    <property type="entry name" value="TAT"/>
    <property type="match status" value="1"/>
</dbReference>
<feature type="domain" description="Solute-binding protein family 5" evidence="5">
    <location>
        <begin position="192"/>
        <end position="599"/>
    </location>
</feature>
<dbReference type="OrthoDB" id="233597at2157"/>
<dbReference type="InterPro" id="IPR000914">
    <property type="entry name" value="SBP_5_dom"/>
</dbReference>
<dbReference type="GeneID" id="56078672"/>
<dbReference type="Gene3D" id="3.10.105.10">
    <property type="entry name" value="Dipeptide-binding Protein, Domain 3"/>
    <property type="match status" value="1"/>
</dbReference>
<dbReference type="EMBL" id="CP058910">
    <property type="protein sequence ID" value="QLH78045.1"/>
    <property type="molecule type" value="Genomic_DNA"/>
</dbReference>
<dbReference type="RefSeq" id="WP_179907967.1">
    <property type="nucleotide sequence ID" value="NZ_CP058910.1"/>
</dbReference>
<feature type="compositionally biased region" description="Gly residues" evidence="4">
    <location>
        <begin position="27"/>
        <end position="37"/>
    </location>
</feature>
<name>A0A7D5P5E1_9EURY</name>
<dbReference type="Gene3D" id="3.40.190.10">
    <property type="entry name" value="Periplasmic binding protein-like II"/>
    <property type="match status" value="1"/>
</dbReference>
<accession>A0A7D5P5E1</accession>
<dbReference type="AlphaFoldDB" id="A0A7D5P5E1"/>
<keyword evidence="2" id="KW-0813">Transport</keyword>
<dbReference type="Pfam" id="PF00496">
    <property type="entry name" value="SBP_bac_5"/>
    <property type="match status" value="1"/>
</dbReference>
<proteinExistence type="inferred from homology"/>
<evidence type="ECO:0000259" key="5">
    <source>
        <dbReference type="Pfam" id="PF00496"/>
    </source>
</evidence>
<keyword evidence="7" id="KW-1185">Reference proteome</keyword>
<dbReference type="Proteomes" id="UP000509667">
    <property type="component" value="Chromosome"/>
</dbReference>
<evidence type="ECO:0000256" key="4">
    <source>
        <dbReference type="SAM" id="MobiDB-lite"/>
    </source>
</evidence>
<reference evidence="6 7" key="1">
    <citation type="submission" date="2020-07" db="EMBL/GenBank/DDBJ databases">
        <title>Halosimplex pelagicum sp. nov. and Halosimplex rubrum sp. nov., isolated from salted brown alga Laminaria, and emended description of the genus Halosimplex.</title>
        <authorList>
            <person name="Cui H."/>
        </authorList>
    </citation>
    <scope>NUCLEOTIDE SEQUENCE [LARGE SCALE GENOMIC DNA]</scope>
    <source>
        <strain evidence="6 7">R27</strain>
    </source>
</reference>
<evidence type="ECO:0000256" key="2">
    <source>
        <dbReference type="ARBA" id="ARBA00022448"/>
    </source>
</evidence>
<dbReference type="InterPro" id="IPR006311">
    <property type="entry name" value="TAT_signal"/>
</dbReference>
<protein>
    <submittedName>
        <fullName evidence="6">ABC transporter substrate-binding protein</fullName>
    </submittedName>
</protein>
<gene>
    <name evidence="6" type="ORF">HZS55_12375</name>
</gene>